<evidence type="ECO:0000256" key="3">
    <source>
        <dbReference type="ARBA" id="ARBA00023186"/>
    </source>
</evidence>
<accession>A0A1Y0IU24</accession>
<proteinExistence type="inferred from homology"/>
<dbReference type="CDD" id="cd03112">
    <property type="entry name" value="CobW-like"/>
    <property type="match status" value="1"/>
</dbReference>
<dbReference type="Pfam" id="PF07683">
    <property type="entry name" value="CobW_C"/>
    <property type="match status" value="1"/>
</dbReference>
<dbReference type="Proteomes" id="UP000195437">
    <property type="component" value="Chromosome"/>
</dbReference>
<evidence type="ECO:0000256" key="4">
    <source>
        <dbReference type="ARBA" id="ARBA00034320"/>
    </source>
</evidence>
<dbReference type="RefSeq" id="WP_087458803.1">
    <property type="nucleotide sequence ID" value="NZ_CP021434.1"/>
</dbReference>
<protein>
    <recommendedName>
        <fullName evidence="7">CobW C-terminal domain-containing protein</fullName>
    </recommendedName>
</protein>
<dbReference type="PANTHER" id="PTHR13748">
    <property type="entry name" value="COBW-RELATED"/>
    <property type="match status" value="1"/>
</dbReference>
<gene>
    <name evidence="8" type="ORF">CBW65_22505</name>
</gene>
<keyword evidence="2" id="KW-0378">Hydrolase</keyword>
<dbReference type="PANTHER" id="PTHR13748:SF62">
    <property type="entry name" value="COBW DOMAIN-CONTAINING PROTEIN"/>
    <property type="match status" value="1"/>
</dbReference>
<dbReference type="GO" id="GO:0005737">
    <property type="term" value="C:cytoplasm"/>
    <property type="evidence" value="ECO:0007669"/>
    <property type="project" value="TreeGrafter"/>
</dbReference>
<evidence type="ECO:0000256" key="6">
    <source>
        <dbReference type="SAM" id="MobiDB-lite"/>
    </source>
</evidence>
<feature type="domain" description="CobW C-terminal" evidence="7">
    <location>
        <begin position="242"/>
        <end position="329"/>
    </location>
</feature>
<feature type="region of interest" description="Disordered" evidence="6">
    <location>
        <begin position="209"/>
        <end position="229"/>
    </location>
</feature>
<dbReference type="InterPro" id="IPR027417">
    <property type="entry name" value="P-loop_NTPase"/>
</dbReference>
<keyword evidence="3" id="KW-0143">Chaperone</keyword>
<evidence type="ECO:0000256" key="2">
    <source>
        <dbReference type="ARBA" id="ARBA00022801"/>
    </source>
</evidence>
<evidence type="ECO:0000313" key="8">
    <source>
        <dbReference type="EMBL" id="ARU63459.1"/>
    </source>
</evidence>
<evidence type="ECO:0000256" key="5">
    <source>
        <dbReference type="ARBA" id="ARBA00049117"/>
    </source>
</evidence>
<keyword evidence="9" id="KW-1185">Reference proteome</keyword>
<dbReference type="SMART" id="SM00833">
    <property type="entry name" value="CobW_C"/>
    <property type="match status" value="1"/>
</dbReference>
<dbReference type="InterPro" id="IPR036627">
    <property type="entry name" value="CobW-likC_sf"/>
</dbReference>
<sequence length="331" mass="36389">MTTNSIPVYILTGYLGAGKTTLLKTLLRHVKAAGQTPAVLMNEFGSESVDTLLLQNSAVPVMDLLEGCVCCTLRGSLAITLQQMVTQYKPDVIFLETTGVASPVDLVEALVEPELADIMHLAGIYTLVSAKRFPLDLSPESLDANERTMIQQVQYADAILVSKTDLVKPERWESLQNVLQELNSNAPLLQVYKGEVDAAVLLEVRTTPKEKPSASAKPKGLTRRTVGQVKPTTRERTSFGNLQTFTYEFQGAVDKEKFLDFLRALPDNVLRAKGFYKDSEHGMLHEFHYEPGAPMSAIVDIDGNGRAFAVFIGKDLDEAAIIEQLQACKKD</sequence>
<dbReference type="SUPFAM" id="SSF90002">
    <property type="entry name" value="Hypothetical protein YjiA, C-terminal domain"/>
    <property type="match status" value="1"/>
</dbReference>
<dbReference type="GO" id="GO:0016787">
    <property type="term" value="F:hydrolase activity"/>
    <property type="evidence" value="ECO:0007669"/>
    <property type="project" value="UniProtKB-KW"/>
</dbReference>
<reference evidence="9" key="1">
    <citation type="submission" date="2017-05" db="EMBL/GenBank/DDBJ databases">
        <authorList>
            <person name="Sung H."/>
        </authorList>
    </citation>
    <scope>NUCLEOTIDE SEQUENCE [LARGE SCALE GENOMIC DNA]</scope>
    <source>
        <strain evidence="9">AR23208</strain>
    </source>
</reference>
<organism evidence="8 9">
    <name type="scientific">Tumebacillus avium</name>
    <dbReference type="NCBI Taxonomy" id="1903704"/>
    <lineage>
        <taxon>Bacteria</taxon>
        <taxon>Bacillati</taxon>
        <taxon>Bacillota</taxon>
        <taxon>Bacilli</taxon>
        <taxon>Bacillales</taxon>
        <taxon>Alicyclobacillaceae</taxon>
        <taxon>Tumebacillus</taxon>
    </lineage>
</organism>
<dbReference type="SUPFAM" id="SSF52540">
    <property type="entry name" value="P-loop containing nucleoside triphosphate hydrolases"/>
    <property type="match status" value="1"/>
</dbReference>
<evidence type="ECO:0000313" key="9">
    <source>
        <dbReference type="Proteomes" id="UP000195437"/>
    </source>
</evidence>
<comment type="catalytic activity">
    <reaction evidence="5">
        <text>GTP + H2O = GDP + phosphate + H(+)</text>
        <dbReference type="Rhea" id="RHEA:19669"/>
        <dbReference type="ChEBI" id="CHEBI:15377"/>
        <dbReference type="ChEBI" id="CHEBI:15378"/>
        <dbReference type="ChEBI" id="CHEBI:37565"/>
        <dbReference type="ChEBI" id="CHEBI:43474"/>
        <dbReference type="ChEBI" id="CHEBI:58189"/>
    </reaction>
    <physiologicalReaction direction="left-to-right" evidence="5">
        <dbReference type="Rhea" id="RHEA:19670"/>
    </physiologicalReaction>
</comment>
<evidence type="ECO:0000256" key="1">
    <source>
        <dbReference type="ARBA" id="ARBA00022741"/>
    </source>
</evidence>
<evidence type="ECO:0000259" key="7">
    <source>
        <dbReference type="SMART" id="SM00833"/>
    </source>
</evidence>
<dbReference type="EMBL" id="CP021434">
    <property type="protein sequence ID" value="ARU63459.1"/>
    <property type="molecule type" value="Genomic_DNA"/>
</dbReference>
<name>A0A1Y0IU24_9BACL</name>
<dbReference type="InterPro" id="IPR011629">
    <property type="entry name" value="CobW-like_C"/>
</dbReference>
<dbReference type="Pfam" id="PF02492">
    <property type="entry name" value="cobW"/>
    <property type="match status" value="1"/>
</dbReference>
<dbReference type="InterPro" id="IPR051316">
    <property type="entry name" value="Zinc-reg_GTPase_activator"/>
</dbReference>
<dbReference type="InterPro" id="IPR003495">
    <property type="entry name" value="CobW/HypB/UreG_nucleotide-bd"/>
</dbReference>
<dbReference type="GO" id="GO:0000166">
    <property type="term" value="F:nucleotide binding"/>
    <property type="evidence" value="ECO:0007669"/>
    <property type="project" value="UniProtKB-KW"/>
</dbReference>
<dbReference type="Gene3D" id="3.40.50.300">
    <property type="entry name" value="P-loop containing nucleotide triphosphate hydrolases"/>
    <property type="match status" value="1"/>
</dbReference>
<dbReference type="Gene3D" id="3.30.1220.10">
    <property type="entry name" value="CobW-like, C-terminal domain"/>
    <property type="match status" value="1"/>
</dbReference>
<keyword evidence="1" id="KW-0547">Nucleotide-binding</keyword>
<dbReference type="KEGG" id="tum:CBW65_22505"/>
<dbReference type="OrthoDB" id="9808822at2"/>
<comment type="similarity">
    <text evidence="4">Belongs to the SIMIBI class G3E GTPase family. ZNG1 subfamily.</text>
</comment>
<dbReference type="AlphaFoldDB" id="A0A1Y0IU24"/>